<dbReference type="AlphaFoldDB" id="A0A1H6WVX2"/>
<sequence length="202" mass="23000">MKNNFFIILALTLLNSYAWSQDAYDRQKALNSEELFFKQNVNKVISGNAGQKYLVLDAAPRVGKFRRYRFFPGDVVKFRTRNEKIRFKSAIISISDTSLTIANEATGKMDYREIMLKDIRLFKVSKRIPFVTEASYYFPIAGLLYIGADYVNKGVDDKRFTTDGSAFIVGAALMAAGFVCYKLSFASIPVNNRNKLKVIETY</sequence>
<evidence type="ECO:0000313" key="1">
    <source>
        <dbReference type="EMBL" id="SEJ20006.1"/>
    </source>
</evidence>
<dbReference type="STRING" id="408657.SAMN04487995_3732"/>
<organism evidence="1 2">
    <name type="scientific">Dyadobacter koreensis</name>
    <dbReference type="NCBI Taxonomy" id="408657"/>
    <lineage>
        <taxon>Bacteria</taxon>
        <taxon>Pseudomonadati</taxon>
        <taxon>Bacteroidota</taxon>
        <taxon>Cytophagia</taxon>
        <taxon>Cytophagales</taxon>
        <taxon>Spirosomataceae</taxon>
        <taxon>Dyadobacter</taxon>
    </lineage>
</organism>
<name>A0A1H6WVX2_9BACT</name>
<keyword evidence="2" id="KW-1185">Reference proteome</keyword>
<dbReference type="EMBL" id="FNXY01000005">
    <property type="protein sequence ID" value="SEJ20006.1"/>
    <property type="molecule type" value="Genomic_DNA"/>
</dbReference>
<dbReference type="Proteomes" id="UP000199532">
    <property type="component" value="Unassembled WGS sequence"/>
</dbReference>
<dbReference type="OrthoDB" id="963860at2"/>
<reference evidence="1 2" key="1">
    <citation type="submission" date="2016-10" db="EMBL/GenBank/DDBJ databases">
        <authorList>
            <person name="de Groot N.N."/>
        </authorList>
    </citation>
    <scope>NUCLEOTIDE SEQUENCE [LARGE SCALE GENOMIC DNA]</scope>
    <source>
        <strain evidence="1 2">DSM 19938</strain>
    </source>
</reference>
<evidence type="ECO:0000313" key="2">
    <source>
        <dbReference type="Proteomes" id="UP000199532"/>
    </source>
</evidence>
<proteinExistence type="predicted"/>
<accession>A0A1H6WVX2</accession>
<gene>
    <name evidence="1" type="ORF">SAMN04487995_3732</name>
</gene>
<dbReference type="RefSeq" id="WP_090337718.1">
    <property type="nucleotide sequence ID" value="NZ_FNXY01000005.1"/>
</dbReference>
<protein>
    <submittedName>
        <fullName evidence="1">Uncharacterized protein</fullName>
    </submittedName>
</protein>